<reference evidence="6" key="1">
    <citation type="submission" date="2025-08" db="UniProtKB">
        <authorList>
            <consortium name="RefSeq"/>
        </authorList>
    </citation>
    <scope>IDENTIFICATION</scope>
    <source>
        <strain evidence="6">Nigerian</strain>
        <tissue evidence="6">Liver and blood</tissue>
    </source>
</reference>
<evidence type="ECO:0000259" key="4">
    <source>
        <dbReference type="PROSITE" id="PS50041"/>
    </source>
</evidence>
<proteinExistence type="predicted"/>
<dbReference type="PANTHER" id="PTHR46746:SF8">
    <property type="entry name" value="CD209 ANTIGEN-LIKE PROTEIN A"/>
    <property type="match status" value="1"/>
</dbReference>
<dbReference type="InterPro" id="IPR016186">
    <property type="entry name" value="C-type_lectin-like/link_sf"/>
</dbReference>
<dbReference type="Proteomes" id="UP000008143">
    <property type="component" value="Chromosome 7"/>
</dbReference>
<dbReference type="InterPro" id="IPR051379">
    <property type="entry name" value="C-type_Lectin_Receptor_IMM"/>
</dbReference>
<name>A0A8J1JZ47_XENTR</name>
<dbReference type="SUPFAM" id="SSF56436">
    <property type="entry name" value="C-type lectin-like"/>
    <property type="match status" value="1"/>
</dbReference>
<keyword evidence="3" id="KW-0812">Transmembrane</keyword>
<dbReference type="PANTHER" id="PTHR46746">
    <property type="entry name" value="KILLER CELL LECTIN-LIKE RECEPTOR SUBFAMILY F MEMBER 2"/>
    <property type="match status" value="1"/>
</dbReference>
<dbReference type="SMART" id="SM00034">
    <property type="entry name" value="CLECT"/>
    <property type="match status" value="1"/>
</dbReference>
<feature type="transmembrane region" description="Helical" evidence="3">
    <location>
        <begin position="12"/>
        <end position="38"/>
    </location>
</feature>
<keyword evidence="3" id="KW-1133">Transmembrane helix</keyword>
<comment type="subcellular location">
    <subcellularLocation>
        <location evidence="1">Membrane</location>
        <topology evidence="1">Single-pass membrane protein</topology>
    </subcellularLocation>
</comment>
<protein>
    <submittedName>
        <fullName evidence="6">CD209 antigen-like protein A</fullName>
    </submittedName>
</protein>
<dbReference type="AlphaFoldDB" id="A0A8J1JZ47"/>
<dbReference type="PROSITE" id="PS50041">
    <property type="entry name" value="C_TYPE_LECTIN_2"/>
    <property type="match status" value="1"/>
</dbReference>
<sequence>MRRLKKHKGPECLLPAVLLPSLSLLKLGEVAIIVFVVLNFPCKISESTKETSQCITCPVTSPPTPVTENSPLLAIISDLCVTEDRDCELCPLNWMAHKGKCYYFSDNRDSWATSADKCKKMKADIISMEDPEEEEFISAQVSMKGGHFWIGLIKRDSTWYWKTDDKFEKTIQVPKGSREQNCTTFGKEKSAESCSNPNKWICEKNASVYSALRPF</sequence>
<organism evidence="5 6">
    <name type="scientific">Xenopus tropicalis</name>
    <name type="common">Western clawed frog</name>
    <name type="synonym">Silurana tropicalis</name>
    <dbReference type="NCBI Taxonomy" id="8364"/>
    <lineage>
        <taxon>Eukaryota</taxon>
        <taxon>Metazoa</taxon>
        <taxon>Chordata</taxon>
        <taxon>Craniata</taxon>
        <taxon>Vertebrata</taxon>
        <taxon>Euteleostomi</taxon>
        <taxon>Amphibia</taxon>
        <taxon>Batrachia</taxon>
        <taxon>Anura</taxon>
        <taxon>Pipoidea</taxon>
        <taxon>Pipidae</taxon>
        <taxon>Xenopodinae</taxon>
        <taxon>Xenopus</taxon>
        <taxon>Silurana</taxon>
    </lineage>
</organism>
<dbReference type="OrthoDB" id="538816at2759"/>
<dbReference type="GO" id="GO:0016020">
    <property type="term" value="C:membrane"/>
    <property type="evidence" value="ECO:0007669"/>
    <property type="project" value="UniProtKB-SubCell"/>
</dbReference>
<dbReference type="OMA" id="PNKWICE"/>
<dbReference type="Pfam" id="PF00059">
    <property type="entry name" value="Lectin_C"/>
    <property type="match status" value="1"/>
</dbReference>
<evidence type="ECO:0000256" key="1">
    <source>
        <dbReference type="ARBA" id="ARBA00004167"/>
    </source>
</evidence>
<evidence type="ECO:0000313" key="5">
    <source>
        <dbReference type="Proteomes" id="UP000008143"/>
    </source>
</evidence>
<dbReference type="InterPro" id="IPR001304">
    <property type="entry name" value="C-type_lectin-like"/>
</dbReference>
<dbReference type="AGR" id="Xenbase:XB-GENE-29098275"/>
<dbReference type="Gene3D" id="3.10.100.10">
    <property type="entry name" value="Mannose-Binding Protein A, subunit A"/>
    <property type="match status" value="1"/>
</dbReference>
<accession>A0A8J1JZ47</accession>
<evidence type="ECO:0000256" key="2">
    <source>
        <dbReference type="ARBA" id="ARBA00022734"/>
    </source>
</evidence>
<dbReference type="InterPro" id="IPR016187">
    <property type="entry name" value="CTDL_fold"/>
</dbReference>
<evidence type="ECO:0000313" key="6">
    <source>
        <dbReference type="RefSeq" id="XP_031761786.1"/>
    </source>
</evidence>
<keyword evidence="3" id="KW-0472">Membrane</keyword>
<evidence type="ECO:0000313" key="7">
    <source>
        <dbReference type="Xenbase" id="XB-GENE-29098275"/>
    </source>
</evidence>
<dbReference type="Xenbase" id="XB-GENE-29098275">
    <property type="gene designation" value="LOC116412213"/>
</dbReference>
<keyword evidence="5" id="KW-1185">Reference proteome</keyword>
<dbReference type="CDD" id="cd03593">
    <property type="entry name" value="CLECT_NK_receptors_like"/>
    <property type="match status" value="1"/>
</dbReference>
<dbReference type="KEGG" id="xtr:116412213"/>
<keyword evidence="2" id="KW-0430">Lectin</keyword>
<feature type="domain" description="C-type lectin" evidence="4">
    <location>
        <begin position="97"/>
        <end position="203"/>
    </location>
</feature>
<dbReference type="GeneID" id="116412213"/>
<dbReference type="RefSeq" id="XP_031761786.1">
    <property type="nucleotide sequence ID" value="XM_031905926.1"/>
</dbReference>
<evidence type="ECO:0000256" key="3">
    <source>
        <dbReference type="SAM" id="Phobius"/>
    </source>
</evidence>
<gene>
    <name evidence="6 7" type="primary">LOC116412213</name>
</gene>
<dbReference type="GO" id="GO:0030246">
    <property type="term" value="F:carbohydrate binding"/>
    <property type="evidence" value="ECO:0007669"/>
    <property type="project" value="UniProtKB-KW"/>
</dbReference>
<dbReference type="InterPro" id="IPR033992">
    <property type="entry name" value="NKR-like_CTLD"/>
</dbReference>